<dbReference type="AlphaFoldDB" id="A0A3B0AKH6"/>
<comment type="caution">
    <text evidence="1">The sequence shown here is derived from an EMBL/GenBank/DDBJ whole genome shotgun (WGS) entry which is preliminary data.</text>
</comment>
<reference evidence="1 2" key="1">
    <citation type="journal article" date="2007" name="Int. J. Syst. Evol. Microbiol.">
        <title>Paenibacillus ginsengarvi sp. nov., isolated from soil from ginseng cultivation.</title>
        <authorList>
            <person name="Yoon M.H."/>
            <person name="Ten L.N."/>
            <person name="Im W.T."/>
        </authorList>
    </citation>
    <scope>NUCLEOTIDE SEQUENCE [LARGE SCALE GENOMIC DNA]</scope>
    <source>
        <strain evidence="1 2">KCTC 13059</strain>
    </source>
</reference>
<dbReference type="InterPro" id="IPR005361">
    <property type="entry name" value="UPF0158"/>
</dbReference>
<dbReference type="Pfam" id="PF03682">
    <property type="entry name" value="UPF0158"/>
    <property type="match status" value="1"/>
</dbReference>
<dbReference type="OrthoDB" id="48384at2"/>
<gene>
    <name evidence="1" type="ORF">D7M11_35680</name>
</gene>
<dbReference type="Proteomes" id="UP000282311">
    <property type="component" value="Unassembled WGS sequence"/>
</dbReference>
<dbReference type="EMBL" id="RBAH01000055">
    <property type="protein sequence ID" value="RKN60841.1"/>
    <property type="molecule type" value="Genomic_DNA"/>
</dbReference>
<evidence type="ECO:0000313" key="1">
    <source>
        <dbReference type="EMBL" id="RKN60841.1"/>
    </source>
</evidence>
<accession>A0A3B0AKH6</accession>
<name>A0A3B0AKH6_9BACL</name>
<proteinExistence type="predicted"/>
<dbReference type="RefSeq" id="WP_120752032.1">
    <property type="nucleotide sequence ID" value="NZ_RBAH01000055.1"/>
</dbReference>
<evidence type="ECO:0000313" key="2">
    <source>
        <dbReference type="Proteomes" id="UP000282311"/>
    </source>
</evidence>
<protein>
    <submittedName>
        <fullName evidence="1">Uncharacterized protein</fullName>
    </submittedName>
</protein>
<organism evidence="1 2">
    <name type="scientific">Paenibacillus ginsengarvi</name>
    <dbReference type="NCBI Taxonomy" id="400777"/>
    <lineage>
        <taxon>Bacteria</taxon>
        <taxon>Bacillati</taxon>
        <taxon>Bacillota</taxon>
        <taxon>Bacilli</taxon>
        <taxon>Bacillales</taxon>
        <taxon>Paenibacillaceae</taxon>
        <taxon>Paenibacillus</taxon>
    </lineage>
</organism>
<sequence>MRNNKPVKLDDLVGEIELQIEDTFTFINTKTGEVITLMREEIGAAEDEKPLENFPEWQRDNIEKAISIIEDEDGVYLDFTLRNDYNEYEIIQDFIGTLEDEDIREELYDAIQGKRAFRRFKDGIIEHGVDKHWYKYKESRIKVLVIEWCKEHNIQIQE</sequence>
<keyword evidence="2" id="KW-1185">Reference proteome</keyword>